<dbReference type="PANTHER" id="PTHR20923">
    <property type="entry name" value="BAT4 PROTEIN-RELATED"/>
    <property type="match status" value="1"/>
</dbReference>
<dbReference type="Proteomes" id="UP000775547">
    <property type="component" value="Unassembled WGS sequence"/>
</dbReference>
<accession>A0A9P7GJA0</accession>
<feature type="compositionally biased region" description="Polar residues" evidence="1">
    <location>
        <begin position="53"/>
        <end position="72"/>
    </location>
</feature>
<dbReference type="OrthoDB" id="2538319at2759"/>
<feature type="compositionally biased region" description="Basic residues" evidence="1">
    <location>
        <begin position="335"/>
        <end position="348"/>
    </location>
</feature>
<dbReference type="InterPro" id="IPR039146">
    <property type="entry name" value="GPANK1"/>
</dbReference>
<reference evidence="2" key="2">
    <citation type="submission" date="2021-10" db="EMBL/GenBank/DDBJ databases">
        <title>Phylogenomics reveals ancestral predisposition of the termite-cultivated fungus Termitomyces towards a domesticated lifestyle.</title>
        <authorList>
            <person name="Auxier B."/>
            <person name="Grum-Grzhimaylo A."/>
            <person name="Cardenas M.E."/>
            <person name="Lodge J.D."/>
            <person name="Laessoe T."/>
            <person name="Pedersen O."/>
            <person name="Smith M.E."/>
            <person name="Kuyper T.W."/>
            <person name="Franco-Molano E.A."/>
            <person name="Baroni T.J."/>
            <person name="Aanen D.K."/>
        </authorList>
    </citation>
    <scope>NUCLEOTIDE SEQUENCE</scope>
    <source>
        <strain evidence="2">AP01</strain>
        <tissue evidence="2">Mycelium</tissue>
    </source>
</reference>
<evidence type="ECO:0000256" key="1">
    <source>
        <dbReference type="SAM" id="MobiDB-lite"/>
    </source>
</evidence>
<feature type="compositionally biased region" description="Low complexity" evidence="1">
    <location>
        <begin position="34"/>
        <end position="52"/>
    </location>
</feature>
<evidence type="ECO:0000313" key="3">
    <source>
        <dbReference type="Proteomes" id="UP000775547"/>
    </source>
</evidence>
<comment type="caution">
    <text evidence="2">The sequence shown here is derived from an EMBL/GenBank/DDBJ whole genome shotgun (WGS) entry which is preliminary data.</text>
</comment>
<evidence type="ECO:0000313" key="2">
    <source>
        <dbReference type="EMBL" id="KAG5648340.1"/>
    </source>
</evidence>
<dbReference type="AlphaFoldDB" id="A0A9P7GJA0"/>
<organism evidence="2 3">
    <name type="scientific">Asterophora parasitica</name>
    <dbReference type="NCBI Taxonomy" id="117018"/>
    <lineage>
        <taxon>Eukaryota</taxon>
        <taxon>Fungi</taxon>
        <taxon>Dikarya</taxon>
        <taxon>Basidiomycota</taxon>
        <taxon>Agaricomycotina</taxon>
        <taxon>Agaricomycetes</taxon>
        <taxon>Agaricomycetidae</taxon>
        <taxon>Agaricales</taxon>
        <taxon>Tricholomatineae</taxon>
        <taxon>Lyophyllaceae</taxon>
        <taxon>Asterophora</taxon>
    </lineage>
</organism>
<reference evidence="2" key="1">
    <citation type="submission" date="2020-07" db="EMBL/GenBank/DDBJ databases">
        <authorList>
            <person name="Nieuwenhuis M."/>
            <person name="Van De Peppel L.J.J."/>
        </authorList>
    </citation>
    <scope>NUCLEOTIDE SEQUENCE</scope>
    <source>
        <strain evidence="2">AP01</strain>
        <tissue evidence="2">Mycelium</tissue>
    </source>
</reference>
<dbReference type="PANTHER" id="PTHR20923:SF1">
    <property type="entry name" value="G PATCH DOMAIN AND ANKYRIN REPEAT-CONTAINING PROTEIN 1"/>
    <property type="match status" value="1"/>
</dbReference>
<evidence type="ECO:0008006" key="4">
    <source>
        <dbReference type="Google" id="ProtNLM"/>
    </source>
</evidence>
<feature type="region of interest" description="Disordered" evidence="1">
    <location>
        <begin position="243"/>
        <end position="280"/>
    </location>
</feature>
<proteinExistence type="predicted"/>
<feature type="compositionally biased region" description="Pro residues" evidence="1">
    <location>
        <begin position="8"/>
        <end position="18"/>
    </location>
</feature>
<feature type="region of interest" description="Disordered" evidence="1">
    <location>
        <begin position="1"/>
        <end position="89"/>
    </location>
</feature>
<feature type="region of interest" description="Disordered" evidence="1">
    <location>
        <begin position="335"/>
        <end position="354"/>
    </location>
</feature>
<gene>
    <name evidence="2" type="ORF">DXG03_004912</name>
</gene>
<dbReference type="EMBL" id="JABCKV010000003">
    <property type="protein sequence ID" value="KAG5648340.1"/>
    <property type="molecule type" value="Genomic_DNA"/>
</dbReference>
<name>A0A9P7GJA0_9AGAR</name>
<sequence length="365" mass="40034">MATFDPAFKPPPLPPPRFVPATLASSWDFRNPHASSSSTPSVASSTATNVSSWYRSLTSTSERANAGDLSTPQPYPTPRGATEPALPEYKPVEKKNKNNWFIMNAIQSDPIAQAARINASSPTLADIIARDPPPLASEGRFNPPVWLDIGPSNKGFAMLQRSGWSEGEPLGPDVIRHPATAPRTDMMSWGEEKKKKGMKEASVRQEPLEVSTGYDDVTQLRQVDFIDLTFSDSDGELLEELDNQDPHSRADSPGVRNEADLPLPASTVGTNGPNDSHGRTALLTPIATVLKSDRLGIGLKAKTVGPYNASRKRVTHNAAAMTAHVRAAEDSHRRRQQFGRGRRGFHVQKKQEERDRKRLLAYMND</sequence>
<protein>
    <recommendedName>
        <fullName evidence="4">G-patch domain-containing protein</fullName>
    </recommendedName>
</protein>
<keyword evidence="3" id="KW-1185">Reference proteome</keyword>